<feature type="domain" description="Terminase large subunit-like endonuclease" evidence="2">
    <location>
        <begin position="261"/>
        <end position="547"/>
    </location>
</feature>
<sequence>MFKDRVTQYCYDVLNNKLIAGKSVKLACQRHLEDLEKSKLAPYKYKFDVNKANAIIDFANSLTIAEGEEEVNLTCYQFQEFILGSLIGWVTKDKEYRRFRSSYIQLGRQNGKSFLNGILGTYLGNFSGYKYGKIFCVATKHDQAKIVWDEMNKFIQSDDDLGELFTVQEYKSTIICNLTNTVIKALGRDTKGLDGLRPLLTVIDEYHAHKDNQMYKLMEGGQKKIKQSLISVITTAGFELESPCHKMYKYCKQILEGTEKNESKFIYIAEMDEEDDLNNYQNWIKANPMLQYDREALENLIPVYKSAKAIGSKDWNDFLTKQLNMWVEFTETKYMNMTAWNKCASNKTLEDFRGQEFILGIDLSSGGDLTSICFEFTWFNTKNEKCYFVHHHSFIPKNRVSEHEKTDNAPYKSWIEKKILTVTTASYGIKTDYKEVLKYIEEKINEYDLKLTLICYDEHNASAFLADLDEFGVDCLNIFQNSKSLNDSVMDIRYSVEGGNIEYNKNDELLAWAMNNCELTPPRQGYVMLDKNSRFKRIDPVACWVDAHKFSMRNEKPKPNLNELIKKGEWTL</sequence>
<reference evidence="3 4" key="1">
    <citation type="submission" date="2008-10" db="EMBL/GenBank/DDBJ databases">
        <title>Genome sequence of Clostridium botulinum A2 Kyoto.</title>
        <authorList>
            <person name="Shrivastava S."/>
            <person name="Brinkac L.M."/>
            <person name="Brown J.L."/>
            <person name="Bruce D."/>
            <person name="Detter C.C."/>
            <person name="Johnson E.A."/>
            <person name="Munk C.A."/>
            <person name="Smith L.A."/>
            <person name="Smith T.J."/>
            <person name="Sutton G."/>
            <person name="Brettin T.S."/>
        </authorList>
    </citation>
    <scope>NUCLEOTIDE SEQUENCE [LARGE SCALE GENOMIC DNA]</scope>
    <source>
        <strain evidence="4">Kyoto / Type A2</strain>
    </source>
</reference>
<dbReference type="Proteomes" id="UP000001374">
    <property type="component" value="Chromosome"/>
</dbReference>
<protein>
    <submittedName>
        <fullName evidence="3">Putative phage terminase, large subunit</fullName>
    </submittedName>
</protein>
<dbReference type="PANTHER" id="PTHR41287:SF1">
    <property type="entry name" value="PROTEIN YMFN"/>
    <property type="match status" value="1"/>
</dbReference>
<dbReference type="RefSeq" id="WP_012704297.1">
    <property type="nucleotide sequence ID" value="NC_012563.1"/>
</dbReference>
<dbReference type="KEGG" id="cby:CLM_2058"/>
<dbReference type="eggNOG" id="COG4626">
    <property type="taxonomic scope" value="Bacteria"/>
</dbReference>
<dbReference type="Pfam" id="PF03354">
    <property type="entry name" value="TerL_ATPase"/>
    <property type="match status" value="1"/>
</dbReference>
<dbReference type="InterPro" id="IPR027417">
    <property type="entry name" value="P-loop_NTPase"/>
</dbReference>
<dbReference type="AlphaFoldDB" id="C1FP69"/>
<dbReference type="Pfam" id="PF20441">
    <property type="entry name" value="TerL_nuclease"/>
    <property type="match status" value="1"/>
</dbReference>
<dbReference type="HOGENOM" id="CLU_026632_6_2_9"/>
<evidence type="ECO:0000259" key="2">
    <source>
        <dbReference type="Pfam" id="PF20441"/>
    </source>
</evidence>
<dbReference type="Gene3D" id="3.40.50.300">
    <property type="entry name" value="P-loop containing nucleotide triphosphate hydrolases"/>
    <property type="match status" value="1"/>
</dbReference>
<dbReference type="InterPro" id="IPR046462">
    <property type="entry name" value="TerL_nuclease"/>
</dbReference>
<dbReference type="GO" id="GO:0004519">
    <property type="term" value="F:endonuclease activity"/>
    <property type="evidence" value="ECO:0007669"/>
    <property type="project" value="InterPro"/>
</dbReference>
<proteinExistence type="predicted"/>
<dbReference type="InterPro" id="IPR046461">
    <property type="entry name" value="TerL_ATPase"/>
</dbReference>
<dbReference type="InterPro" id="IPR005021">
    <property type="entry name" value="Terminase_largesu-like"/>
</dbReference>
<evidence type="ECO:0000313" key="3">
    <source>
        <dbReference type="EMBL" id="ACO84570.1"/>
    </source>
</evidence>
<name>C1FP69_CLOBJ</name>
<evidence type="ECO:0000259" key="1">
    <source>
        <dbReference type="Pfam" id="PF03354"/>
    </source>
</evidence>
<dbReference type="EMBL" id="CP001581">
    <property type="protein sequence ID" value="ACO84570.1"/>
    <property type="molecule type" value="Genomic_DNA"/>
</dbReference>
<organism evidence="3 4">
    <name type="scientific">Clostridium botulinum (strain Kyoto / Type A2)</name>
    <dbReference type="NCBI Taxonomy" id="536232"/>
    <lineage>
        <taxon>Bacteria</taxon>
        <taxon>Bacillati</taxon>
        <taxon>Bacillota</taxon>
        <taxon>Clostridia</taxon>
        <taxon>Eubacteriales</taxon>
        <taxon>Clostridiaceae</taxon>
        <taxon>Clostridium</taxon>
    </lineage>
</organism>
<accession>C1FP69</accession>
<gene>
    <name evidence="3" type="ordered locus">CLM_2058</name>
</gene>
<feature type="domain" description="Terminase large subunit-like ATPase" evidence="1">
    <location>
        <begin position="78"/>
        <end position="252"/>
    </location>
</feature>
<dbReference type="PANTHER" id="PTHR41287">
    <property type="match status" value="1"/>
</dbReference>
<evidence type="ECO:0000313" key="4">
    <source>
        <dbReference type="Proteomes" id="UP000001374"/>
    </source>
</evidence>